<dbReference type="InterPro" id="IPR036866">
    <property type="entry name" value="RibonucZ/Hydroxyglut_hydro"/>
</dbReference>
<feature type="region of interest" description="Disordered" evidence="1">
    <location>
        <begin position="1"/>
        <end position="33"/>
    </location>
</feature>
<organism evidence="2 3">
    <name type="scientific">Acanthamoeba castellanii (strain ATCC 30010 / Neff)</name>
    <dbReference type="NCBI Taxonomy" id="1257118"/>
    <lineage>
        <taxon>Eukaryota</taxon>
        <taxon>Amoebozoa</taxon>
        <taxon>Discosea</taxon>
        <taxon>Longamoebia</taxon>
        <taxon>Centramoebida</taxon>
        <taxon>Acanthamoebidae</taxon>
        <taxon>Acanthamoeba</taxon>
    </lineage>
</organism>
<proteinExistence type="predicted"/>
<dbReference type="GeneID" id="14920000"/>
<dbReference type="AlphaFoldDB" id="L8H1Z1"/>
<dbReference type="GO" id="GO:0006303">
    <property type="term" value="P:double-strand break repair via nonhomologous end joining"/>
    <property type="evidence" value="ECO:0007669"/>
    <property type="project" value="TreeGrafter"/>
</dbReference>
<name>L8H1Z1_ACACF</name>
<dbReference type="Gene3D" id="3.60.15.10">
    <property type="entry name" value="Ribonuclease Z/Hydroxyacylglutathione hydrolase-like"/>
    <property type="match status" value="1"/>
</dbReference>
<dbReference type="GO" id="GO:0035312">
    <property type="term" value="F:5'-3' DNA exonuclease activity"/>
    <property type="evidence" value="ECO:0007669"/>
    <property type="project" value="TreeGrafter"/>
</dbReference>
<evidence type="ECO:0000256" key="1">
    <source>
        <dbReference type="SAM" id="MobiDB-lite"/>
    </source>
</evidence>
<dbReference type="GO" id="GO:0003684">
    <property type="term" value="F:damaged DNA binding"/>
    <property type="evidence" value="ECO:0007669"/>
    <property type="project" value="TreeGrafter"/>
</dbReference>
<sequence length="180" mass="20498">MKRERGTGGAYKKRAGGGSTWGGKTKRERKEKPCPAFKKINGTNIIVDGFQYKSYSITAKLMFIKLGVSPNYVRPLSMFTPHMVEGTEVTLLPANHCPGAVLLLFKVDGRYILHVGDFRYHPNMQSYDELRRNEIHKRVVELVLREKRESTLFLVGTYCIGKEEVFCGIARTDQSVRDPR</sequence>
<dbReference type="Proteomes" id="UP000011083">
    <property type="component" value="Unassembled WGS sequence"/>
</dbReference>
<dbReference type="SUPFAM" id="SSF56281">
    <property type="entry name" value="Metallo-hydrolase/oxidoreductase"/>
    <property type="match status" value="1"/>
</dbReference>
<dbReference type="PANTHER" id="PTHR23240">
    <property type="entry name" value="DNA CROSS-LINK REPAIR PROTEIN PSO2/SNM1-RELATED"/>
    <property type="match status" value="1"/>
</dbReference>
<evidence type="ECO:0008006" key="4">
    <source>
        <dbReference type="Google" id="ProtNLM"/>
    </source>
</evidence>
<evidence type="ECO:0000313" key="3">
    <source>
        <dbReference type="Proteomes" id="UP000011083"/>
    </source>
</evidence>
<gene>
    <name evidence="2" type="ORF">ACA1_263970</name>
</gene>
<evidence type="ECO:0000313" key="2">
    <source>
        <dbReference type="EMBL" id="ELR19227.1"/>
    </source>
</evidence>
<reference evidence="2 3" key="1">
    <citation type="journal article" date="2013" name="Genome Biol.">
        <title>Genome of Acanthamoeba castellanii highlights extensive lateral gene transfer and early evolution of tyrosine kinase signaling.</title>
        <authorList>
            <person name="Clarke M."/>
            <person name="Lohan A.J."/>
            <person name="Liu B."/>
            <person name="Lagkouvardos I."/>
            <person name="Roy S."/>
            <person name="Zafar N."/>
            <person name="Bertelli C."/>
            <person name="Schilde C."/>
            <person name="Kianianmomeni A."/>
            <person name="Burglin T.R."/>
            <person name="Frech C."/>
            <person name="Turcotte B."/>
            <person name="Kopec K.O."/>
            <person name="Synnott J.M."/>
            <person name="Choo C."/>
            <person name="Paponov I."/>
            <person name="Finkler A."/>
            <person name="Soon Heng Tan C."/>
            <person name="Hutchins A.P."/>
            <person name="Weinmeier T."/>
            <person name="Rattei T."/>
            <person name="Chu J.S."/>
            <person name="Gimenez G."/>
            <person name="Irimia M."/>
            <person name="Rigden D.J."/>
            <person name="Fitzpatrick D.A."/>
            <person name="Lorenzo-Morales J."/>
            <person name="Bateman A."/>
            <person name="Chiu C.H."/>
            <person name="Tang P."/>
            <person name="Hegemann P."/>
            <person name="Fromm H."/>
            <person name="Raoult D."/>
            <person name="Greub G."/>
            <person name="Miranda-Saavedra D."/>
            <person name="Chen N."/>
            <person name="Nash P."/>
            <person name="Ginger M.L."/>
            <person name="Horn M."/>
            <person name="Schaap P."/>
            <person name="Caler L."/>
            <person name="Loftus B."/>
        </authorList>
    </citation>
    <scope>NUCLEOTIDE SEQUENCE [LARGE SCALE GENOMIC DNA]</scope>
    <source>
        <strain evidence="2 3">Neff</strain>
    </source>
</reference>
<dbReference type="STRING" id="1257118.L8H1Z1"/>
<dbReference type="VEuPathDB" id="AmoebaDB:ACA1_263970"/>
<dbReference type="PANTHER" id="PTHR23240:SF6">
    <property type="entry name" value="DNA CROSS-LINK REPAIR 1A PROTEIN"/>
    <property type="match status" value="1"/>
</dbReference>
<dbReference type="Gene3D" id="3.40.50.12650">
    <property type="match status" value="1"/>
</dbReference>
<keyword evidence="3" id="KW-1185">Reference proteome</keyword>
<dbReference type="GO" id="GO:0036297">
    <property type="term" value="P:interstrand cross-link repair"/>
    <property type="evidence" value="ECO:0007669"/>
    <property type="project" value="TreeGrafter"/>
</dbReference>
<dbReference type="OrthoDB" id="262529at2759"/>
<dbReference type="RefSeq" id="XP_004341312.1">
    <property type="nucleotide sequence ID" value="XM_004341264.1"/>
</dbReference>
<dbReference type="KEGG" id="acan:ACA1_263970"/>
<dbReference type="EMBL" id="KB007933">
    <property type="protein sequence ID" value="ELR19227.1"/>
    <property type="molecule type" value="Genomic_DNA"/>
</dbReference>
<accession>L8H1Z1</accession>
<protein>
    <recommendedName>
        <fullName evidence="4">Metallo-beta-lactamase domain-containing protein</fullName>
    </recommendedName>
</protein>